<evidence type="ECO:0000256" key="14">
    <source>
        <dbReference type="SAM" id="MobiDB-lite"/>
    </source>
</evidence>
<gene>
    <name evidence="17" type="primary">DNAJA1</name>
</gene>
<dbReference type="FunFam" id="2.60.260.20:FF:000003">
    <property type="entry name" value="DnaJ subfamily A member 2"/>
    <property type="match status" value="1"/>
</dbReference>
<dbReference type="CDD" id="cd06257">
    <property type="entry name" value="DnaJ"/>
    <property type="match status" value="1"/>
</dbReference>
<dbReference type="InterPro" id="IPR036410">
    <property type="entry name" value="HSP_DnaJ_Cys-rich_dom_sf"/>
</dbReference>
<dbReference type="CDD" id="cd10747">
    <property type="entry name" value="DnaJ_C"/>
    <property type="match status" value="1"/>
</dbReference>
<dbReference type="CDD" id="cd10719">
    <property type="entry name" value="DnaJ_zf"/>
    <property type="match status" value="1"/>
</dbReference>
<evidence type="ECO:0000259" key="16">
    <source>
        <dbReference type="PROSITE" id="PS51188"/>
    </source>
</evidence>
<keyword evidence="7 13" id="KW-0862">Zinc</keyword>
<dbReference type="SUPFAM" id="SSF46565">
    <property type="entry name" value="Chaperone J-domain"/>
    <property type="match status" value="1"/>
</dbReference>
<keyword evidence="9" id="KW-0472">Membrane</keyword>
<dbReference type="Ensembl" id="ENSMFAT00000073721.1">
    <property type="protein sequence ID" value="ENSMFAP00000062025.1"/>
    <property type="gene ID" value="ENSMFAG00000032081.2"/>
</dbReference>
<dbReference type="GO" id="GO:0030544">
    <property type="term" value="F:Hsp70 protein binding"/>
    <property type="evidence" value="ECO:0007669"/>
    <property type="project" value="InterPro"/>
</dbReference>
<dbReference type="FunFam" id="2.10.230.10:FF:000005">
    <property type="entry name" value="DnaJ homolog subfamily A member 1"/>
    <property type="match status" value="1"/>
</dbReference>
<name>A0A7N9DCE8_MACFA</name>
<dbReference type="PRINTS" id="PR00625">
    <property type="entry name" value="JDOMAIN"/>
</dbReference>
<dbReference type="PANTHER" id="PTHR43888">
    <property type="entry name" value="DNAJ-LIKE-2, ISOFORM A-RELATED"/>
    <property type="match status" value="1"/>
</dbReference>
<dbReference type="InterPro" id="IPR002939">
    <property type="entry name" value="DnaJ_C"/>
</dbReference>
<dbReference type="Gene3D" id="2.60.260.20">
    <property type="entry name" value="Urease metallochaperone UreE, N-terminal domain"/>
    <property type="match status" value="2"/>
</dbReference>
<dbReference type="InterPro" id="IPR001623">
    <property type="entry name" value="DnaJ_domain"/>
</dbReference>
<dbReference type="AlphaFoldDB" id="A0A7N9DCE8"/>
<keyword evidence="12" id="KW-0636">Prenylation</keyword>
<evidence type="ECO:0000256" key="9">
    <source>
        <dbReference type="ARBA" id="ARBA00023136"/>
    </source>
</evidence>
<dbReference type="Bgee" id="ENSMFAG00000032081">
    <property type="expression patterns" value="Expressed in temporal lobe and 13 other cell types or tissues"/>
</dbReference>
<evidence type="ECO:0000256" key="4">
    <source>
        <dbReference type="ARBA" id="ARBA00022723"/>
    </source>
</evidence>
<feature type="compositionally biased region" description="Acidic residues" evidence="14">
    <location>
        <begin position="352"/>
        <end position="364"/>
    </location>
</feature>
<dbReference type="SUPFAM" id="SSF57938">
    <property type="entry name" value="DnaJ/Hsp40 cysteine-rich domain"/>
    <property type="match status" value="1"/>
</dbReference>
<keyword evidence="8" id="KW-0007">Acetylation</keyword>
<dbReference type="GO" id="GO:0051082">
    <property type="term" value="F:unfolded protein binding"/>
    <property type="evidence" value="ECO:0007669"/>
    <property type="project" value="InterPro"/>
</dbReference>
<proteinExistence type="predicted"/>
<dbReference type="Proteomes" id="UP000233100">
    <property type="component" value="Chromosome 15"/>
</dbReference>
<evidence type="ECO:0000256" key="10">
    <source>
        <dbReference type="ARBA" id="ARBA00023186"/>
    </source>
</evidence>
<evidence type="ECO:0000256" key="11">
    <source>
        <dbReference type="ARBA" id="ARBA00023288"/>
    </source>
</evidence>
<dbReference type="InterPro" id="IPR008971">
    <property type="entry name" value="HSP40/DnaJ_pept-bd"/>
</dbReference>
<dbReference type="PROSITE" id="PS50076">
    <property type="entry name" value="DNAJ_2"/>
    <property type="match status" value="1"/>
</dbReference>
<reference evidence="17 18" key="1">
    <citation type="submission" date="2013-03" db="EMBL/GenBank/DDBJ databases">
        <authorList>
            <person name="Warren W."/>
            <person name="Wilson R.K."/>
        </authorList>
    </citation>
    <scope>NUCLEOTIDE SEQUENCE</scope>
</reference>
<keyword evidence="11" id="KW-0449">Lipoprotein</keyword>
<evidence type="ECO:0000256" key="7">
    <source>
        <dbReference type="ARBA" id="ARBA00022833"/>
    </source>
</evidence>
<keyword evidence="6 13" id="KW-0863">Zinc-finger</keyword>
<keyword evidence="10" id="KW-0143">Chaperone</keyword>
<dbReference type="InterPro" id="IPR044713">
    <property type="entry name" value="DNJA1/2-like"/>
</dbReference>
<dbReference type="SMART" id="SM00271">
    <property type="entry name" value="DnaJ"/>
    <property type="match status" value="1"/>
</dbReference>
<keyword evidence="4 13" id="KW-0479">Metal-binding</keyword>
<dbReference type="PROSITE" id="PS51188">
    <property type="entry name" value="ZF_CR"/>
    <property type="match status" value="1"/>
</dbReference>
<evidence type="ECO:0000256" key="13">
    <source>
        <dbReference type="PROSITE-ProRule" id="PRU00546"/>
    </source>
</evidence>
<dbReference type="FunFam" id="2.60.260.20:FF:000068">
    <property type="entry name" value="Chaperone protein dnaJ 3"/>
    <property type="match status" value="1"/>
</dbReference>
<dbReference type="GO" id="GO:0016020">
    <property type="term" value="C:membrane"/>
    <property type="evidence" value="ECO:0007669"/>
    <property type="project" value="UniProtKB-SubCell"/>
</dbReference>
<evidence type="ECO:0000313" key="18">
    <source>
        <dbReference type="Proteomes" id="UP000233100"/>
    </source>
</evidence>
<dbReference type="Pfam" id="PF00684">
    <property type="entry name" value="DnaJ_CXXCXGXG"/>
    <property type="match status" value="1"/>
</dbReference>
<feature type="domain" description="J" evidence="15">
    <location>
        <begin position="6"/>
        <end position="80"/>
    </location>
</feature>
<evidence type="ECO:0000256" key="3">
    <source>
        <dbReference type="ARBA" id="ARBA00022553"/>
    </source>
</evidence>
<dbReference type="SUPFAM" id="SSF49493">
    <property type="entry name" value="HSP40/DnaJ peptide-binding domain"/>
    <property type="match status" value="2"/>
</dbReference>
<keyword evidence="3" id="KW-0597">Phosphoprotein</keyword>
<comment type="subcellular location">
    <subcellularLocation>
        <location evidence="1">Membrane</location>
        <topology evidence="1">Lipid-anchor</topology>
    </subcellularLocation>
</comment>
<reference evidence="17" key="3">
    <citation type="submission" date="2025-09" db="UniProtKB">
        <authorList>
            <consortium name="Ensembl"/>
        </authorList>
    </citation>
    <scope>IDENTIFICATION</scope>
</reference>
<keyword evidence="5" id="KW-0677">Repeat</keyword>
<reference evidence="17" key="2">
    <citation type="submission" date="2025-08" db="UniProtKB">
        <authorList>
            <consortium name="Ensembl"/>
        </authorList>
    </citation>
    <scope>IDENTIFICATION</scope>
</reference>
<evidence type="ECO:0000259" key="15">
    <source>
        <dbReference type="PROSITE" id="PS50076"/>
    </source>
</evidence>
<feature type="region of interest" description="Disordered" evidence="14">
    <location>
        <begin position="351"/>
        <end position="396"/>
    </location>
</feature>
<evidence type="ECO:0000313" key="17">
    <source>
        <dbReference type="Ensembl" id="ENSMFAP00000062025.1"/>
    </source>
</evidence>
<dbReference type="InterPro" id="IPR001305">
    <property type="entry name" value="HSP_DnaJ_Cys-rich_dom"/>
</dbReference>
<dbReference type="GO" id="GO:0001671">
    <property type="term" value="F:ATPase activator activity"/>
    <property type="evidence" value="ECO:0007669"/>
    <property type="project" value="UniProtKB-ARBA"/>
</dbReference>
<keyword evidence="18" id="KW-1185">Reference proteome</keyword>
<dbReference type="GeneTree" id="ENSGT00940000153558"/>
<dbReference type="GO" id="GO:0008270">
    <property type="term" value="F:zinc ion binding"/>
    <property type="evidence" value="ECO:0007669"/>
    <property type="project" value="UniProtKB-KW"/>
</dbReference>
<dbReference type="Pfam" id="PF01556">
    <property type="entry name" value="DnaJ_C"/>
    <property type="match status" value="1"/>
</dbReference>
<evidence type="ECO:0000256" key="8">
    <source>
        <dbReference type="ARBA" id="ARBA00022990"/>
    </source>
</evidence>
<dbReference type="Gene3D" id="2.10.230.10">
    <property type="entry name" value="Heat shock protein DnaJ, cysteine-rich domain"/>
    <property type="match status" value="1"/>
</dbReference>
<accession>A0A7N9DCE8</accession>
<organism evidence="17 18">
    <name type="scientific">Macaca fascicularis</name>
    <name type="common">Crab-eating macaque</name>
    <name type="synonym">Cynomolgus monkey</name>
    <dbReference type="NCBI Taxonomy" id="9541"/>
    <lineage>
        <taxon>Eukaryota</taxon>
        <taxon>Metazoa</taxon>
        <taxon>Chordata</taxon>
        <taxon>Craniata</taxon>
        <taxon>Vertebrata</taxon>
        <taxon>Euteleostomi</taxon>
        <taxon>Mammalia</taxon>
        <taxon>Eutheria</taxon>
        <taxon>Euarchontoglires</taxon>
        <taxon>Primates</taxon>
        <taxon>Haplorrhini</taxon>
        <taxon>Catarrhini</taxon>
        <taxon>Cercopithecidae</taxon>
        <taxon>Cercopithecinae</taxon>
        <taxon>Macaca</taxon>
    </lineage>
</organism>
<feature type="domain" description="CR-type" evidence="16">
    <location>
        <begin position="120"/>
        <end position="204"/>
    </location>
</feature>
<dbReference type="Gene3D" id="1.10.287.110">
    <property type="entry name" value="DnaJ domain"/>
    <property type="match status" value="1"/>
</dbReference>
<keyword evidence="2" id="KW-0488">Methylation</keyword>
<evidence type="ECO:0000256" key="2">
    <source>
        <dbReference type="ARBA" id="ARBA00022481"/>
    </source>
</evidence>
<dbReference type="Pfam" id="PF00226">
    <property type="entry name" value="DnaJ"/>
    <property type="match status" value="1"/>
</dbReference>
<feature type="zinc finger region" description="CR-type" evidence="13">
    <location>
        <begin position="120"/>
        <end position="204"/>
    </location>
</feature>
<evidence type="ECO:0000256" key="6">
    <source>
        <dbReference type="ARBA" id="ARBA00022771"/>
    </source>
</evidence>
<dbReference type="GO" id="GO:0006457">
    <property type="term" value="P:protein folding"/>
    <property type="evidence" value="ECO:0007669"/>
    <property type="project" value="InterPro"/>
</dbReference>
<protein>
    <submittedName>
        <fullName evidence="17">DnaJ heat shock protein family (Hsp40) member A1</fullName>
    </submittedName>
</protein>
<sequence length="396" mass="45220">MVKETTYYDVLGVKPNATQEELKKAYRKLALKYHPDKNPNEGEKSLNRFLKLTKFSLMQRKGNCMTKEENRQLKRVEQVAVLAPPWTSLICFLEEEEGCREKGKNVVHQLSVTLEDLYNGATRKLALQKNVICDKCEGRGGKKGAVECCPNCRGTGMQIRIHQIGPGMVQQIQSVCMECQGHGERISPKDRCKSCNGRKIVREKKILEVHIDKGMKDGQKITFHGEGDQEPGLEPGDIIIVLDQKDHAVFTRRGEDLFMCMDIQLVEALCGFQKPISTLDNRTIVITSHPGQIVKHGDIKCVLNEGMPIYRRPYEKGRLIIEFKVNFPENGFLSPDKLSLLEKLLPERKEVEETDEMDQVELVDFDPNQERRRHYNGEAYEDDEHHPRGGVQCQTS</sequence>
<evidence type="ECO:0000256" key="12">
    <source>
        <dbReference type="ARBA" id="ARBA00023289"/>
    </source>
</evidence>
<dbReference type="InterPro" id="IPR036869">
    <property type="entry name" value="J_dom_sf"/>
</dbReference>
<evidence type="ECO:0000256" key="5">
    <source>
        <dbReference type="ARBA" id="ARBA00022737"/>
    </source>
</evidence>
<evidence type="ECO:0000256" key="1">
    <source>
        <dbReference type="ARBA" id="ARBA00004635"/>
    </source>
</evidence>